<dbReference type="Gene3D" id="2.30.30.40">
    <property type="entry name" value="SH3 Domains"/>
    <property type="match status" value="1"/>
</dbReference>
<feature type="compositionally biased region" description="Low complexity" evidence="3">
    <location>
        <begin position="324"/>
        <end position="333"/>
    </location>
</feature>
<feature type="region of interest" description="Disordered" evidence="3">
    <location>
        <begin position="1"/>
        <end position="38"/>
    </location>
</feature>
<feature type="compositionally biased region" description="Low complexity" evidence="3">
    <location>
        <begin position="743"/>
        <end position="756"/>
    </location>
</feature>
<feature type="compositionally biased region" description="Low complexity" evidence="3">
    <location>
        <begin position="485"/>
        <end position="499"/>
    </location>
</feature>
<sequence length="775" mass="79914">MRHHKHFHKRQDGKNGWDEIVEGAKDLNPSSNDDDRTAKVVAKSPEVVFKTVFKTMEPTFTGKVAGWSTVGAEDEPETRIATNATPTADKTTTQKAVQAQTEPTATARPESETKTEKTVDKTTVAMVAPPVSRPADKTSSETSLPESVLPTKSIDLSSESTLAMATNQPSASDDATGTLGLGASNGVSATSATAPTSSTAELNAEGSSSSTGAKAGIAFGVLGGILIVGLLVWFLFNKRRNQMKQQQLEDDEKPNGAFGGRPASVHEKPVREPVEERPVSIQSTRTSATAPRLSLRPVTQFMPTFNDRRSSKGPAMALAVGSANQNNSENEQQGPPTGNSNHQDNPFTDTAERTQSPTSPNSTPGLNQPSNPFDAPENVVGVATTTNSRPQSSQSSAIGTAVASAPAPAPAPTPESANVDAAAGTTTGVTAGAANLTTAAAGVGLARKASIRKESPAPLDLTRPMPMSPILPSPAGTEFSMSELAPGQSPGPSQSAAAIAAAGGPAATVVYRVQLDFNPTLEDEMELKAGQLVRLLHEYDDGWALCIRLDRSQQGAVPRTCLSTRPVKPRSAGPAGSPRTGPPVIPNSPGPRGPPRGPPQGPPRGPPRGPPNGPPGMRPMTPQGGPYSRPESPGMRPTRPMSPAGRPQSPAGMPPGMRPQSPATGRPMGPPSGRPGPPPGGRPGPPPSGRPGPPPGGRPGPPPGGRPMSPGPRSQSPGPRQQRPQSPNGMNRRMTPPGPSPMNPNGGAPPQQQQGPPQGPPQAPIGRKPVPGQAY</sequence>
<keyword evidence="4" id="KW-1133">Transmembrane helix</keyword>
<feature type="compositionally biased region" description="Low complexity" evidence="3">
    <location>
        <begin position="84"/>
        <end position="101"/>
    </location>
</feature>
<dbReference type="EMBL" id="QJNU01000032">
    <property type="protein sequence ID" value="RYP09642.1"/>
    <property type="molecule type" value="Genomic_DNA"/>
</dbReference>
<accession>A0A4Q4TSA0</accession>
<feature type="compositionally biased region" description="Pro residues" evidence="3">
    <location>
        <begin position="668"/>
        <end position="705"/>
    </location>
</feature>
<feature type="domain" description="SH3" evidence="5">
    <location>
        <begin position="506"/>
        <end position="567"/>
    </location>
</feature>
<dbReference type="OrthoDB" id="5340910at2759"/>
<dbReference type="InterPro" id="IPR001452">
    <property type="entry name" value="SH3_domain"/>
</dbReference>
<keyword evidence="4" id="KW-0472">Membrane</keyword>
<gene>
    <name evidence="6" type="ORF">DL764_001184</name>
</gene>
<feature type="compositionally biased region" description="Basic and acidic residues" evidence="3">
    <location>
        <begin position="264"/>
        <end position="278"/>
    </location>
</feature>
<proteinExistence type="predicted"/>
<evidence type="ECO:0000256" key="1">
    <source>
        <dbReference type="ARBA" id="ARBA00022443"/>
    </source>
</evidence>
<organism evidence="6 7">
    <name type="scientific">Monosporascus ibericus</name>
    <dbReference type="NCBI Taxonomy" id="155417"/>
    <lineage>
        <taxon>Eukaryota</taxon>
        <taxon>Fungi</taxon>
        <taxon>Dikarya</taxon>
        <taxon>Ascomycota</taxon>
        <taxon>Pezizomycotina</taxon>
        <taxon>Sordariomycetes</taxon>
        <taxon>Xylariomycetidae</taxon>
        <taxon>Xylariales</taxon>
        <taxon>Xylariales incertae sedis</taxon>
        <taxon>Monosporascus</taxon>
    </lineage>
</organism>
<evidence type="ECO:0000256" key="3">
    <source>
        <dbReference type="SAM" id="MobiDB-lite"/>
    </source>
</evidence>
<evidence type="ECO:0000256" key="2">
    <source>
        <dbReference type="PROSITE-ProRule" id="PRU00192"/>
    </source>
</evidence>
<feature type="compositionally biased region" description="Pro residues" evidence="3">
    <location>
        <begin position="580"/>
        <end position="617"/>
    </location>
</feature>
<dbReference type="SUPFAM" id="SSF50044">
    <property type="entry name" value="SH3-domain"/>
    <property type="match status" value="1"/>
</dbReference>
<dbReference type="Pfam" id="PF14604">
    <property type="entry name" value="SH3_9"/>
    <property type="match status" value="1"/>
</dbReference>
<name>A0A4Q4TSA0_9PEZI</name>
<comment type="caution">
    <text evidence="6">The sequence shown here is derived from an EMBL/GenBank/DDBJ whole genome shotgun (WGS) entry which is preliminary data.</text>
</comment>
<dbReference type="Proteomes" id="UP000293360">
    <property type="component" value="Unassembled WGS sequence"/>
</dbReference>
<reference evidence="6 7" key="1">
    <citation type="submission" date="2018-06" db="EMBL/GenBank/DDBJ databases">
        <title>Complete Genomes of Monosporascus.</title>
        <authorList>
            <person name="Robinson A.J."/>
            <person name="Natvig D.O."/>
        </authorList>
    </citation>
    <scope>NUCLEOTIDE SEQUENCE [LARGE SCALE GENOMIC DNA]</scope>
    <source>
        <strain evidence="6 7">CBS 110550</strain>
    </source>
</reference>
<evidence type="ECO:0000259" key="5">
    <source>
        <dbReference type="PROSITE" id="PS50002"/>
    </source>
</evidence>
<feature type="compositionally biased region" description="Basic and acidic residues" evidence="3">
    <location>
        <begin position="109"/>
        <end position="120"/>
    </location>
</feature>
<evidence type="ECO:0000313" key="6">
    <source>
        <dbReference type="EMBL" id="RYP09642.1"/>
    </source>
</evidence>
<dbReference type="CDD" id="cd12087">
    <property type="entry name" value="TM_EGFR-like"/>
    <property type="match status" value="1"/>
</dbReference>
<dbReference type="SMART" id="SM00326">
    <property type="entry name" value="SH3"/>
    <property type="match status" value="1"/>
</dbReference>
<evidence type="ECO:0000256" key="4">
    <source>
        <dbReference type="SAM" id="Phobius"/>
    </source>
</evidence>
<dbReference type="STRING" id="155417.A0A4Q4TSA0"/>
<keyword evidence="4" id="KW-0812">Transmembrane</keyword>
<keyword evidence="7" id="KW-1185">Reference proteome</keyword>
<feature type="region of interest" description="Disordered" evidence="3">
    <location>
        <begin position="555"/>
        <end position="775"/>
    </location>
</feature>
<feature type="region of interest" description="Disordered" evidence="3">
    <location>
        <begin position="84"/>
        <end position="153"/>
    </location>
</feature>
<feature type="compositionally biased region" description="Basic and acidic residues" evidence="3">
    <location>
        <begin position="10"/>
        <end position="25"/>
    </location>
</feature>
<feature type="region of interest" description="Disordered" evidence="3">
    <location>
        <begin position="188"/>
        <end position="211"/>
    </location>
</feature>
<dbReference type="InterPro" id="IPR036028">
    <property type="entry name" value="SH3-like_dom_sf"/>
</dbReference>
<feature type="compositionally biased region" description="Low complexity" evidence="3">
    <location>
        <begin position="706"/>
        <end position="727"/>
    </location>
</feature>
<dbReference type="PROSITE" id="PS50002">
    <property type="entry name" value="SH3"/>
    <property type="match status" value="1"/>
</dbReference>
<feature type="compositionally biased region" description="Polar residues" evidence="3">
    <location>
        <begin position="383"/>
        <end position="398"/>
    </location>
</feature>
<feature type="region of interest" description="Disordered" evidence="3">
    <location>
        <begin position="245"/>
        <end position="420"/>
    </location>
</feature>
<keyword evidence="1 2" id="KW-0728">SH3 domain</keyword>
<protein>
    <recommendedName>
        <fullName evidence="5">SH3 domain-containing protein</fullName>
    </recommendedName>
</protein>
<evidence type="ECO:0000313" key="7">
    <source>
        <dbReference type="Proteomes" id="UP000293360"/>
    </source>
</evidence>
<feature type="compositionally biased region" description="Low complexity" evidence="3">
    <location>
        <begin position="188"/>
        <end position="200"/>
    </location>
</feature>
<dbReference type="AlphaFoldDB" id="A0A4Q4TSA0"/>
<feature type="region of interest" description="Disordered" evidence="3">
    <location>
        <begin position="454"/>
        <end position="499"/>
    </location>
</feature>
<feature type="compositionally biased region" description="Polar residues" evidence="3">
    <location>
        <begin position="280"/>
        <end position="289"/>
    </location>
</feature>
<feature type="transmembrane region" description="Helical" evidence="4">
    <location>
        <begin position="217"/>
        <end position="236"/>
    </location>
</feature>
<feature type="compositionally biased region" description="Polar residues" evidence="3">
    <location>
        <begin position="334"/>
        <end position="371"/>
    </location>
</feature>